<protein>
    <submittedName>
        <fullName evidence="2">Uncharacterized protein</fullName>
    </submittedName>
</protein>
<feature type="compositionally biased region" description="Low complexity" evidence="1">
    <location>
        <begin position="25"/>
        <end position="43"/>
    </location>
</feature>
<feature type="compositionally biased region" description="Acidic residues" evidence="1">
    <location>
        <begin position="137"/>
        <end position="146"/>
    </location>
</feature>
<dbReference type="OrthoDB" id="3364141at2759"/>
<feature type="region of interest" description="Disordered" evidence="1">
    <location>
        <begin position="198"/>
        <end position="227"/>
    </location>
</feature>
<keyword evidence="3" id="KW-1185">Reference proteome</keyword>
<name>A0A9P7KFZ3_9AGAR</name>
<evidence type="ECO:0000313" key="3">
    <source>
        <dbReference type="Proteomes" id="UP000775547"/>
    </source>
</evidence>
<accession>A0A9P7KFZ3</accession>
<dbReference type="EMBL" id="JABCKV010000023">
    <property type="protein sequence ID" value="KAG5646321.1"/>
    <property type="molecule type" value="Genomic_DNA"/>
</dbReference>
<feature type="region of interest" description="Disordered" evidence="1">
    <location>
        <begin position="127"/>
        <end position="154"/>
    </location>
</feature>
<gene>
    <name evidence="2" type="ORF">DXG03_003918</name>
</gene>
<sequence>MTTWLASGAISHPWFSHPSSKRKLSAASSVDSSPGRSPSASPSASPPPTKRRKFSALESNFSTLSLANTLSAKLGSSSAFPYVSKPVSASSDDMEEDFPTVVLPAAVKEPDIPEIKMKLSSWYEPEPDRIVVTDLDSSSDEEDNQEDPDKASISISKTLLKHISARSRDMAEPVLPHRGASQALVLFKPMPRPIPEMTATVEEPEEEGHRTIVDTDGIADDAMDIEP</sequence>
<feature type="compositionally biased region" description="Acidic residues" evidence="1">
    <location>
        <begin position="217"/>
        <end position="227"/>
    </location>
</feature>
<evidence type="ECO:0000313" key="2">
    <source>
        <dbReference type="EMBL" id="KAG5646321.1"/>
    </source>
</evidence>
<dbReference type="AlphaFoldDB" id="A0A9P7KFZ3"/>
<reference evidence="2" key="1">
    <citation type="submission" date="2020-07" db="EMBL/GenBank/DDBJ databases">
        <authorList>
            <person name="Nieuwenhuis M."/>
            <person name="Van De Peppel L.J.J."/>
        </authorList>
    </citation>
    <scope>NUCLEOTIDE SEQUENCE</scope>
    <source>
        <strain evidence="2">AP01</strain>
        <tissue evidence="2">Mycelium</tissue>
    </source>
</reference>
<evidence type="ECO:0000256" key="1">
    <source>
        <dbReference type="SAM" id="MobiDB-lite"/>
    </source>
</evidence>
<feature type="region of interest" description="Disordered" evidence="1">
    <location>
        <begin position="1"/>
        <end position="53"/>
    </location>
</feature>
<reference evidence="2" key="2">
    <citation type="submission" date="2021-10" db="EMBL/GenBank/DDBJ databases">
        <title>Phylogenomics reveals ancestral predisposition of the termite-cultivated fungus Termitomyces towards a domesticated lifestyle.</title>
        <authorList>
            <person name="Auxier B."/>
            <person name="Grum-Grzhimaylo A."/>
            <person name="Cardenas M.E."/>
            <person name="Lodge J.D."/>
            <person name="Laessoe T."/>
            <person name="Pedersen O."/>
            <person name="Smith M.E."/>
            <person name="Kuyper T.W."/>
            <person name="Franco-Molano E.A."/>
            <person name="Baroni T.J."/>
            <person name="Aanen D.K."/>
        </authorList>
    </citation>
    <scope>NUCLEOTIDE SEQUENCE</scope>
    <source>
        <strain evidence="2">AP01</strain>
        <tissue evidence="2">Mycelium</tissue>
    </source>
</reference>
<dbReference type="Proteomes" id="UP000775547">
    <property type="component" value="Unassembled WGS sequence"/>
</dbReference>
<comment type="caution">
    <text evidence="2">The sequence shown here is derived from an EMBL/GenBank/DDBJ whole genome shotgun (WGS) entry which is preliminary data.</text>
</comment>
<proteinExistence type="predicted"/>
<organism evidence="2 3">
    <name type="scientific">Asterophora parasitica</name>
    <dbReference type="NCBI Taxonomy" id="117018"/>
    <lineage>
        <taxon>Eukaryota</taxon>
        <taxon>Fungi</taxon>
        <taxon>Dikarya</taxon>
        <taxon>Basidiomycota</taxon>
        <taxon>Agaricomycotina</taxon>
        <taxon>Agaricomycetes</taxon>
        <taxon>Agaricomycetidae</taxon>
        <taxon>Agaricales</taxon>
        <taxon>Tricholomatineae</taxon>
        <taxon>Lyophyllaceae</taxon>
        <taxon>Asterophora</taxon>
    </lineage>
</organism>